<proteinExistence type="inferred from homology"/>
<sequence>MSNSELKMANPGAVGLAGFALTTFVLNVANAGLVPAALFAALPLGLFYGGLAQFIAGVLEFRTGNTFGMVAFTGYGSFWMALAALIYSPAWGWMPKDALGAAIGVTLIAWTIFTVVMTYLSFMSNNRTVQVIFVLLSLLFILLVIAHYTESTAIKIFAGYEGIATAISAWYGMFEIIKAQFSTK</sequence>
<evidence type="ECO:0000256" key="1">
    <source>
        <dbReference type="ARBA" id="ARBA00004141"/>
    </source>
</evidence>
<feature type="transmembrane region" description="Helical" evidence="6">
    <location>
        <begin position="99"/>
        <end position="122"/>
    </location>
</feature>
<reference evidence="7 8" key="1">
    <citation type="submission" date="2017-04" db="EMBL/GenBank/DDBJ databases">
        <title>Genomic insights into metabolism of Thermodesulfobium acidiphilum.</title>
        <authorList>
            <person name="Toshchakov S.V."/>
            <person name="Frolov E.N."/>
            <person name="Kublanov I.V."/>
            <person name="Samarov N.I."/>
            <person name="Novikov A."/>
            <person name="Lebedinsky A.V."/>
            <person name="Bonch-Osmolovskaya E.A."/>
            <person name="Chernyh N.A."/>
        </authorList>
    </citation>
    <scope>NUCLEOTIDE SEQUENCE [LARGE SCALE GENOMIC DNA]</scope>
    <source>
        <strain evidence="7 8">3127-1</strain>
    </source>
</reference>
<evidence type="ECO:0000313" key="8">
    <source>
        <dbReference type="Proteomes" id="UP000244792"/>
    </source>
</evidence>
<comment type="subcellular location">
    <subcellularLocation>
        <location evidence="1">Membrane</location>
        <topology evidence="1">Multi-pass membrane protein</topology>
    </subcellularLocation>
</comment>
<evidence type="ECO:0000256" key="6">
    <source>
        <dbReference type="SAM" id="Phobius"/>
    </source>
</evidence>
<comment type="similarity">
    <text evidence="2">Belongs to the acetate uptake transporter (AceTr) (TC 2.A.96) family.</text>
</comment>
<keyword evidence="8" id="KW-1185">Reference proteome</keyword>
<dbReference type="RefSeq" id="WP_108309828.1">
    <property type="nucleotide sequence ID" value="NZ_CP020921.1"/>
</dbReference>
<feature type="transmembrane region" description="Helical" evidence="6">
    <location>
        <begin position="129"/>
        <end position="148"/>
    </location>
</feature>
<dbReference type="OrthoDB" id="9787939at2"/>
<dbReference type="PANTHER" id="PTHR30178">
    <property type="entry name" value="INNER MEMBRANE PROTEIN YAAH"/>
    <property type="match status" value="1"/>
</dbReference>
<keyword evidence="3 6" id="KW-0812">Transmembrane</keyword>
<name>A0A2R4W2P2_THEAF</name>
<dbReference type="GO" id="GO:0015360">
    <property type="term" value="F:acetate:proton symporter activity"/>
    <property type="evidence" value="ECO:0007669"/>
    <property type="project" value="TreeGrafter"/>
</dbReference>
<dbReference type="InterPro" id="IPR000791">
    <property type="entry name" value="Gpr1/Fun34/SatP-like"/>
</dbReference>
<evidence type="ECO:0000256" key="2">
    <source>
        <dbReference type="ARBA" id="ARBA00005587"/>
    </source>
</evidence>
<dbReference type="AlphaFoldDB" id="A0A2R4W2P2"/>
<feature type="transmembrane region" description="Helical" evidence="6">
    <location>
        <begin position="66"/>
        <end position="87"/>
    </location>
</feature>
<dbReference type="GO" id="GO:0005886">
    <property type="term" value="C:plasma membrane"/>
    <property type="evidence" value="ECO:0007669"/>
    <property type="project" value="TreeGrafter"/>
</dbReference>
<organism evidence="7 8">
    <name type="scientific">Thermodesulfobium acidiphilum</name>
    <dbReference type="NCBI Taxonomy" id="1794699"/>
    <lineage>
        <taxon>Bacteria</taxon>
        <taxon>Pseudomonadati</taxon>
        <taxon>Thermodesulfobiota</taxon>
        <taxon>Thermodesulfobiia</taxon>
        <taxon>Thermodesulfobiales</taxon>
        <taxon>Thermodesulfobiaceae</taxon>
        <taxon>Thermodesulfobium</taxon>
    </lineage>
</organism>
<gene>
    <name evidence="7" type="ORF">TDSAC_1606</name>
</gene>
<dbReference type="EMBL" id="CP020921">
    <property type="protein sequence ID" value="AWB10942.1"/>
    <property type="molecule type" value="Genomic_DNA"/>
</dbReference>
<dbReference type="KEGG" id="taci:TDSAC_1606"/>
<feature type="transmembrane region" description="Helical" evidence="6">
    <location>
        <begin position="41"/>
        <end position="59"/>
    </location>
</feature>
<dbReference type="NCBIfam" id="NF038013">
    <property type="entry name" value="AceTr_1"/>
    <property type="match status" value="1"/>
</dbReference>
<evidence type="ECO:0000256" key="4">
    <source>
        <dbReference type="ARBA" id="ARBA00022989"/>
    </source>
</evidence>
<dbReference type="Proteomes" id="UP000244792">
    <property type="component" value="Chromosome"/>
</dbReference>
<accession>A0A2R4W2P2</accession>
<evidence type="ECO:0000256" key="5">
    <source>
        <dbReference type="ARBA" id="ARBA00023136"/>
    </source>
</evidence>
<dbReference type="PANTHER" id="PTHR30178:SF3">
    <property type="entry name" value="SUCCINATE-ACETATE_PROTON SYMPORTER SATP"/>
    <property type="match status" value="1"/>
</dbReference>
<evidence type="ECO:0000313" key="7">
    <source>
        <dbReference type="EMBL" id="AWB10942.1"/>
    </source>
</evidence>
<dbReference type="InterPro" id="IPR047623">
    <property type="entry name" value="SatP"/>
</dbReference>
<keyword evidence="5 6" id="KW-0472">Membrane</keyword>
<keyword evidence="4 6" id="KW-1133">Transmembrane helix</keyword>
<feature type="transmembrane region" description="Helical" evidence="6">
    <location>
        <begin position="154"/>
        <end position="174"/>
    </location>
</feature>
<protein>
    <submittedName>
        <fullName evidence="7">Uncharacterized protein</fullName>
    </submittedName>
</protein>
<dbReference type="Pfam" id="PF01184">
    <property type="entry name" value="Gpr1_Fun34_YaaH"/>
    <property type="match status" value="1"/>
</dbReference>
<evidence type="ECO:0000256" key="3">
    <source>
        <dbReference type="ARBA" id="ARBA00022692"/>
    </source>
</evidence>
<dbReference type="GO" id="GO:0071422">
    <property type="term" value="P:succinate transmembrane transport"/>
    <property type="evidence" value="ECO:0007669"/>
    <property type="project" value="TreeGrafter"/>
</dbReference>